<accession>A0A1F6D2H3</accession>
<dbReference type="AlphaFoldDB" id="A0A1F6D2H3"/>
<dbReference type="InterPro" id="IPR029063">
    <property type="entry name" value="SAM-dependent_MTases_sf"/>
</dbReference>
<dbReference type="SUPFAM" id="SSF53335">
    <property type="entry name" value="S-adenosyl-L-methionine-dependent methyltransferases"/>
    <property type="match status" value="1"/>
</dbReference>
<dbReference type="EMBL" id="MFKF01000065">
    <property type="protein sequence ID" value="OGG55629.1"/>
    <property type="molecule type" value="Genomic_DNA"/>
</dbReference>
<name>A0A1F6D2H3_HANXR</name>
<reference evidence="1 2" key="1">
    <citation type="journal article" date="2016" name="Nat. Commun.">
        <title>Thousands of microbial genomes shed light on interconnected biogeochemical processes in an aquifer system.</title>
        <authorList>
            <person name="Anantharaman K."/>
            <person name="Brown C.T."/>
            <person name="Hug L.A."/>
            <person name="Sharon I."/>
            <person name="Castelle C.J."/>
            <person name="Probst A.J."/>
            <person name="Thomas B.C."/>
            <person name="Singh A."/>
            <person name="Wilkins M.J."/>
            <person name="Karaoz U."/>
            <person name="Brodie E.L."/>
            <person name="Williams K.H."/>
            <person name="Hubbard S.S."/>
            <person name="Banfield J.F."/>
        </authorList>
    </citation>
    <scope>NUCLEOTIDE SEQUENCE [LARGE SCALE GENOMIC DNA]</scope>
    <source>
        <strain evidence="2">RIFCSPLOWO2_12_FULL_64_10</strain>
    </source>
</reference>
<evidence type="ECO:0000313" key="2">
    <source>
        <dbReference type="Proteomes" id="UP000178606"/>
    </source>
</evidence>
<evidence type="ECO:0008006" key="3">
    <source>
        <dbReference type="Google" id="ProtNLM"/>
    </source>
</evidence>
<protein>
    <recommendedName>
        <fullName evidence="3">Methyltransferase type 11 domain-containing protein</fullName>
    </recommendedName>
</protein>
<evidence type="ECO:0000313" key="1">
    <source>
        <dbReference type="EMBL" id="OGG55629.1"/>
    </source>
</evidence>
<comment type="caution">
    <text evidence="1">The sequence shown here is derived from an EMBL/GenBank/DDBJ whole genome shotgun (WGS) entry which is preliminary data.</text>
</comment>
<dbReference type="Proteomes" id="UP000178606">
    <property type="component" value="Unassembled WGS sequence"/>
</dbReference>
<proteinExistence type="predicted"/>
<gene>
    <name evidence="1" type="ORF">A3F84_29170</name>
</gene>
<organism evidence="1 2">
    <name type="scientific">Handelsmanbacteria sp. (strain RIFCSPLOWO2_12_FULL_64_10)</name>
    <dbReference type="NCBI Taxonomy" id="1817868"/>
    <lineage>
        <taxon>Bacteria</taxon>
        <taxon>Candidatus Handelsmaniibacteriota</taxon>
    </lineage>
</organism>
<sequence>MELTGIEVDPYQVYTDLHSRYDHALYHTRGLDGCRYVAGDVMEHQDRYDVITWFLPFVTEYALRKWGLPGSLFRPEPLLRHVFGLLARAGVLILSNREEEEREIQAQLLRNLGIPFRSPDRHESDWMAYAPRYVFVVEKP</sequence>